<proteinExistence type="predicted"/>
<feature type="chain" id="PRO_5006693805" evidence="1">
    <location>
        <begin position="26"/>
        <end position="170"/>
    </location>
</feature>
<name>A0A0T9NCW7_9GAMM</name>
<feature type="signal peptide" evidence="1">
    <location>
        <begin position="1"/>
        <end position="25"/>
    </location>
</feature>
<keyword evidence="1" id="KW-0732">Signal</keyword>
<sequence>MKNLQKFATPLLASLAVAFTFNAQAVQRDITITADVDASIDITHADGTALPGTIKLQYIPGRGLAPTTISTKIWSNSATSNVNVSLLNAAQMRNAVTGTAVPLTVSLGADEKALTTTATSFTYASLFPNGVANGSNILPLKFAQTTQGILATGSYSGVVNLLITQATTAP</sequence>
<dbReference type="Pfam" id="PF04449">
    <property type="entry name" value="Fimbrial_CS1"/>
    <property type="match status" value="1"/>
</dbReference>
<dbReference type="AlphaFoldDB" id="A0A0T9NCW7"/>
<protein>
    <submittedName>
        <fullName evidence="2">Colonization factor antigen I subunit B</fullName>
    </submittedName>
</protein>
<dbReference type="RefSeq" id="WP_319802874.1">
    <property type="nucleotide sequence ID" value="NZ_CABHXQ010000026.1"/>
</dbReference>
<accession>A0A0T9NCW7</accession>
<dbReference type="EMBL" id="CQAW01000001">
    <property type="protein sequence ID" value="CNG99932.1"/>
    <property type="molecule type" value="Genomic_DNA"/>
</dbReference>
<keyword evidence="3" id="KW-1185">Reference proteome</keyword>
<dbReference type="Gene3D" id="2.60.40.2040">
    <property type="entry name" value="CFA/I fimbrial subunit E, pilin domain"/>
    <property type="match status" value="1"/>
</dbReference>
<gene>
    <name evidence="2" type="primary">cfaB</name>
    <name evidence="2" type="ORF">ERS008472_00222</name>
</gene>
<dbReference type="Proteomes" id="UP000041882">
    <property type="component" value="Unassembled WGS sequence"/>
</dbReference>
<evidence type="ECO:0000313" key="3">
    <source>
        <dbReference type="Proteomes" id="UP000041882"/>
    </source>
</evidence>
<dbReference type="InterPro" id="IPR007540">
    <property type="entry name" value="Fimbrial_CS1-type"/>
</dbReference>
<evidence type="ECO:0000256" key="1">
    <source>
        <dbReference type="SAM" id="SignalP"/>
    </source>
</evidence>
<evidence type="ECO:0000313" key="2">
    <source>
        <dbReference type="EMBL" id="CNG99932.1"/>
    </source>
</evidence>
<reference evidence="3" key="1">
    <citation type="submission" date="2015-03" db="EMBL/GenBank/DDBJ databases">
        <authorList>
            <consortium name="Pathogen Informatics"/>
            <person name="Murphy D."/>
        </authorList>
    </citation>
    <scope>NUCLEOTIDE SEQUENCE [LARGE SCALE GENOMIC DNA]</scope>
    <source>
        <strain evidence="3">IP6945</strain>
    </source>
</reference>
<organism evidence="2 3">
    <name type="scientific">Yersinia thracica</name>
    <dbReference type="NCBI Taxonomy" id="2890319"/>
    <lineage>
        <taxon>Bacteria</taxon>
        <taxon>Pseudomonadati</taxon>
        <taxon>Pseudomonadota</taxon>
        <taxon>Gammaproteobacteria</taxon>
        <taxon>Enterobacterales</taxon>
        <taxon>Yersiniaceae</taxon>
        <taxon>Yersinia</taxon>
    </lineage>
</organism>
<dbReference type="GO" id="GO:0009289">
    <property type="term" value="C:pilus"/>
    <property type="evidence" value="ECO:0007669"/>
    <property type="project" value="InterPro"/>
</dbReference>